<protein>
    <recommendedName>
        <fullName evidence="4">DUF868 family protein</fullName>
    </recommendedName>
</protein>
<reference evidence="2 3" key="1">
    <citation type="journal article" date="2024" name="G3 (Bethesda)">
        <title>Genome assembly of Hibiscus sabdariffa L. provides insights into metabolisms of medicinal natural products.</title>
        <authorList>
            <person name="Kim T."/>
        </authorList>
    </citation>
    <scope>NUCLEOTIDE SEQUENCE [LARGE SCALE GENOMIC DNA]</scope>
    <source>
        <strain evidence="2">TK-2024</strain>
        <tissue evidence="2">Old leaves</tissue>
    </source>
</reference>
<keyword evidence="3" id="KW-1185">Reference proteome</keyword>
<gene>
    <name evidence="2" type="ORF">V6N12_052404</name>
</gene>
<comment type="caution">
    <text evidence="2">The sequence shown here is derived from an EMBL/GenBank/DDBJ whole genome shotgun (WGS) entry which is preliminary data.</text>
</comment>
<evidence type="ECO:0008006" key="4">
    <source>
        <dbReference type="Google" id="ProtNLM"/>
    </source>
</evidence>
<proteinExistence type="predicted"/>
<dbReference type="EMBL" id="JBBPBM010000001">
    <property type="protein sequence ID" value="KAK8602599.1"/>
    <property type="molecule type" value="Genomic_DNA"/>
</dbReference>
<dbReference type="InterPro" id="IPR008586">
    <property type="entry name" value="DUF868_pln"/>
</dbReference>
<dbReference type="Pfam" id="PF05910">
    <property type="entry name" value="DUF868"/>
    <property type="match status" value="1"/>
</dbReference>
<feature type="compositionally biased region" description="Polar residues" evidence="1">
    <location>
        <begin position="9"/>
        <end position="19"/>
    </location>
</feature>
<evidence type="ECO:0000313" key="3">
    <source>
        <dbReference type="Proteomes" id="UP001472677"/>
    </source>
</evidence>
<evidence type="ECO:0000313" key="2">
    <source>
        <dbReference type="EMBL" id="KAK8602599.1"/>
    </source>
</evidence>
<feature type="region of interest" description="Disordered" evidence="1">
    <location>
        <begin position="1"/>
        <end position="38"/>
    </location>
</feature>
<dbReference type="PANTHER" id="PTHR31972">
    <property type="entry name" value="EXPRESSED PROTEIN"/>
    <property type="match status" value="1"/>
</dbReference>
<sequence>MPPQRYRHSSSFPSCFRRSTTADDHLTPPSPPQKSGKTNLAATSLYNTKLGLFSLTWSRSFLGHSHSLRLHLHPSSHNSPSYSPLSDHPSLFNSTLHFHLNFNSFAFWKKNGCKKLSCSTVPNVKVFWDFSRAKFGSGPEPESGFFVAVVVDGEMMLLVGDAIKEAYSRTRAKRPRRSQGLVFRREHVFGNKVYNTKVRFGGKAREISIDCQVNDDAKLCFSVDSKRVLQIKRLKWKFRGIERIEVDGVSIQVLWDVYNWLFDKDSSNGHSVFVFKFENQGSEIVEDDDHQQEKDEVGDPVMWQQSSCNVGMNGIEWRKRRTDRSSSSSSISMSSASSGVSSSVMEWASVEESELSAPTGFSLVVYAWRK</sequence>
<accession>A0ABR2GK13</accession>
<dbReference type="Proteomes" id="UP001472677">
    <property type="component" value="Unassembled WGS sequence"/>
</dbReference>
<evidence type="ECO:0000256" key="1">
    <source>
        <dbReference type="SAM" id="MobiDB-lite"/>
    </source>
</evidence>
<name>A0ABR2GK13_9ROSI</name>
<organism evidence="2 3">
    <name type="scientific">Hibiscus sabdariffa</name>
    <name type="common">roselle</name>
    <dbReference type="NCBI Taxonomy" id="183260"/>
    <lineage>
        <taxon>Eukaryota</taxon>
        <taxon>Viridiplantae</taxon>
        <taxon>Streptophyta</taxon>
        <taxon>Embryophyta</taxon>
        <taxon>Tracheophyta</taxon>
        <taxon>Spermatophyta</taxon>
        <taxon>Magnoliopsida</taxon>
        <taxon>eudicotyledons</taxon>
        <taxon>Gunneridae</taxon>
        <taxon>Pentapetalae</taxon>
        <taxon>rosids</taxon>
        <taxon>malvids</taxon>
        <taxon>Malvales</taxon>
        <taxon>Malvaceae</taxon>
        <taxon>Malvoideae</taxon>
        <taxon>Hibiscus</taxon>
    </lineage>
</organism>
<dbReference type="PANTHER" id="PTHR31972:SF3">
    <property type="entry name" value="OS09G0416600 PROTEIN"/>
    <property type="match status" value="1"/>
</dbReference>